<dbReference type="InterPro" id="IPR012938">
    <property type="entry name" value="Glc/Sorbosone_DH"/>
</dbReference>
<name>A0ABP4WF48_9MICO</name>
<organism evidence="2 3">
    <name type="scientific">Nostocoides vanveenii</name>
    <dbReference type="NCBI Taxonomy" id="330835"/>
    <lineage>
        <taxon>Bacteria</taxon>
        <taxon>Bacillati</taxon>
        <taxon>Actinomycetota</taxon>
        <taxon>Actinomycetes</taxon>
        <taxon>Micrococcales</taxon>
        <taxon>Intrasporangiaceae</taxon>
        <taxon>Nostocoides</taxon>
    </lineage>
</organism>
<evidence type="ECO:0000313" key="3">
    <source>
        <dbReference type="Proteomes" id="UP001501475"/>
    </source>
</evidence>
<dbReference type="InterPro" id="IPR011042">
    <property type="entry name" value="6-blade_b-propeller_TolB-like"/>
</dbReference>
<proteinExistence type="predicted"/>
<dbReference type="PANTHER" id="PTHR19328">
    <property type="entry name" value="HEDGEHOG-INTERACTING PROTEIN"/>
    <property type="match status" value="1"/>
</dbReference>
<dbReference type="EMBL" id="BAAAPN010000028">
    <property type="protein sequence ID" value="GAA1752336.1"/>
    <property type="molecule type" value="Genomic_DNA"/>
</dbReference>
<keyword evidence="3" id="KW-1185">Reference proteome</keyword>
<sequence>MPGRFADIAAVAPCTGWFGRSPARSPPSPPGYRARMPCARLLPAALVALGVAACTPSSPTASPTVASSSMASSSTLPFRVTEIATYDEPWAMTFLPDSSRLLVTERDGALSIRNLDSGKRIEVSGTPKVVAEGQGGLGDVLVGPDFAKTQRVYLSWAEAGDGGTGAAVGRARLVLDGDRARLEGLTVIWRQQPKTSGSGHFGHRLAISPDKRFLFVTSGERQKFDPAQDLGTTLGKTVRLTLDGAPAPGNPFVDKGSPADEIYSYGHRNPLGIAFDAAGNLWESEMGPMGGDEINLIRAGANYGWPAASNGSHYSGQDIPDHRAGDGFEAPKVWWNPSISPGSLMIYSGPLFPQWRGDAFVGALSGQALIRVDLDETTATKGDQWPMNARIREVEQGPDGAIYLLQDGQGAHLLRVTPN</sequence>
<dbReference type="PANTHER" id="PTHR19328:SF75">
    <property type="entry name" value="ALDOSE SUGAR DEHYDROGENASE YLII"/>
    <property type="match status" value="1"/>
</dbReference>
<dbReference type="Gene3D" id="2.120.10.30">
    <property type="entry name" value="TolB, C-terminal domain"/>
    <property type="match status" value="1"/>
</dbReference>
<dbReference type="Proteomes" id="UP001501475">
    <property type="component" value="Unassembled WGS sequence"/>
</dbReference>
<dbReference type="InterPro" id="IPR011041">
    <property type="entry name" value="Quinoprot_gluc/sorb_DH_b-prop"/>
</dbReference>
<evidence type="ECO:0000313" key="2">
    <source>
        <dbReference type="EMBL" id="GAA1752336.1"/>
    </source>
</evidence>
<reference evidence="3" key="1">
    <citation type="journal article" date="2019" name="Int. J. Syst. Evol. Microbiol.">
        <title>The Global Catalogue of Microorganisms (GCM) 10K type strain sequencing project: providing services to taxonomists for standard genome sequencing and annotation.</title>
        <authorList>
            <consortium name="The Broad Institute Genomics Platform"/>
            <consortium name="The Broad Institute Genome Sequencing Center for Infectious Disease"/>
            <person name="Wu L."/>
            <person name="Ma J."/>
        </authorList>
    </citation>
    <scope>NUCLEOTIDE SEQUENCE [LARGE SCALE GENOMIC DNA]</scope>
    <source>
        <strain evidence="3">JCM 15591</strain>
    </source>
</reference>
<accession>A0ABP4WF48</accession>
<evidence type="ECO:0000259" key="1">
    <source>
        <dbReference type="Pfam" id="PF07995"/>
    </source>
</evidence>
<dbReference type="Pfam" id="PF07995">
    <property type="entry name" value="GSDH"/>
    <property type="match status" value="1"/>
</dbReference>
<protein>
    <submittedName>
        <fullName evidence="2">PQQ-dependent sugar dehydrogenase</fullName>
    </submittedName>
</protein>
<dbReference type="SUPFAM" id="SSF50952">
    <property type="entry name" value="Soluble quinoprotein glucose dehydrogenase"/>
    <property type="match status" value="1"/>
</dbReference>
<comment type="caution">
    <text evidence="2">The sequence shown here is derived from an EMBL/GenBank/DDBJ whole genome shotgun (WGS) entry which is preliminary data.</text>
</comment>
<feature type="domain" description="Glucose/Sorbosone dehydrogenase" evidence="1">
    <location>
        <begin position="87"/>
        <end position="415"/>
    </location>
</feature>
<gene>
    <name evidence="2" type="ORF">GCM10009810_10510</name>
</gene>